<keyword evidence="4" id="KW-1185">Reference proteome</keyword>
<dbReference type="GO" id="GO:0004197">
    <property type="term" value="F:cysteine-type endopeptidase activity"/>
    <property type="evidence" value="ECO:0007669"/>
    <property type="project" value="InterPro"/>
</dbReference>
<dbReference type="AlphaFoldDB" id="A0A6I3KU18"/>
<dbReference type="GO" id="GO:0006508">
    <property type="term" value="P:proteolysis"/>
    <property type="evidence" value="ECO:0007669"/>
    <property type="project" value="InterPro"/>
</dbReference>
<accession>A0A6I3KU18</accession>
<dbReference type="RefSeq" id="WP_154787269.1">
    <property type="nucleotide sequence ID" value="NZ_WMBB01000003.1"/>
</dbReference>
<protein>
    <recommendedName>
        <fullName evidence="2">Peptidase C14 caspase domain-containing protein</fullName>
    </recommendedName>
</protein>
<dbReference type="InterPro" id="IPR011600">
    <property type="entry name" value="Pept_C14_caspase"/>
</dbReference>
<proteinExistence type="predicted"/>
<evidence type="ECO:0000256" key="1">
    <source>
        <dbReference type="SAM" id="MobiDB-lite"/>
    </source>
</evidence>
<name>A0A6I3KU18_9NOCA</name>
<dbReference type="EMBL" id="WMBB01000003">
    <property type="protein sequence ID" value="MTE12861.1"/>
    <property type="molecule type" value="Genomic_DNA"/>
</dbReference>
<evidence type="ECO:0000313" key="3">
    <source>
        <dbReference type="EMBL" id="MTE12861.1"/>
    </source>
</evidence>
<dbReference type="InterPro" id="IPR029030">
    <property type="entry name" value="Caspase-like_dom_sf"/>
</dbReference>
<evidence type="ECO:0000313" key="4">
    <source>
        <dbReference type="Proteomes" id="UP000432464"/>
    </source>
</evidence>
<comment type="caution">
    <text evidence="3">The sequence shown here is derived from an EMBL/GenBank/DDBJ whole genome shotgun (WGS) entry which is preliminary data.</text>
</comment>
<dbReference type="Gene3D" id="3.40.50.1460">
    <property type="match status" value="1"/>
</dbReference>
<gene>
    <name evidence="3" type="ORF">GLP40_08745</name>
</gene>
<dbReference type="NCBIfam" id="NF047832">
    <property type="entry name" value="caspase_w_EACC1"/>
    <property type="match status" value="1"/>
</dbReference>
<reference evidence="3 4" key="1">
    <citation type="submission" date="2019-11" db="EMBL/GenBank/DDBJ databases">
        <title>Nocardia sp. nov. CT2-14 isolated from soil.</title>
        <authorList>
            <person name="Kanchanasin P."/>
            <person name="Tanasupawat S."/>
            <person name="Yuki M."/>
            <person name="Kudo T."/>
        </authorList>
    </citation>
    <scope>NUCLEOTIDE SEQUENCE [LARGE SCALE GENOMIC DNA]</scope>
    <source>
        <strain evidence="3 4">CT2-14</strain>
    </source>
</reference>
<evidence type="ECO:0000259" key="2">
    <source>
        <dbReference type="Pfam" id="PF00656"/>
    </source>
</evidence>
<feature type="domain" description="Peptidase C14 caspase" evidence="2">
    <location>
        <begin position="289"/>
        <end position="449"/>
    </location>
</feature>
<feature type="region of interest" description="Disordered" evidence="1">
    <location>
        <begin position="1"/>
        <end position="26"/>
    </location>
</feature>
<dbReference type="Pfam" id="PF00656">
    <property type="entry name" value="Peptidase_C14"/>
    <property type="match status" value="1"/>
</dbReference>
<sequence length="478" mass="51323">MRKQPSTPDPEAGGDQPACGGQYGGIRCSGDDQDNDGCSNNGESSEVQHAGVCAWRRVFVEVIECHAHIVGLSINGSNVGLQRFPTFEWDRRMPRPLRFPNLPDGPHRELVLFLHTLHQQAGKPATRVIAAGIVAASRGEVQCSHTTIHALLTGSKLPTNGDLLFELVKFLNDRNRHRRADEEALLDELDTLWRPATRRYMLELPTTVSVPVDSGIGGGSRSRVAQELAKAPLAHGSAVFPNPANSRAILLACDSFTADPDLPSLPAAGPSMFDLAGLLEVGGVFGRTEPLLNPTTNQLLAAIQDAADQTTDTLLLYYCGHGVLSRTGELHLATPDTSVRFPHSGAAYSVVRDLLSGSPSIRATVILDCCFSGRAAEAMGPLDGMTDIPSTYVLSATSRNSAALAPAGARYTAFTSAIIDTLRDGAPPDQPVVTVHDLYRGTRRLLEQRDAPRPSNRWTGPSEIPIIRNPNYIEGLPS</sequence>
<dbReference type="Proteomes" id="UP000432464">
    <property type="component" value="Unassembled WGS sequence"/>
</dbReference>
<organism evidence="3 4">
    <name type="scientific">Nocardia aurantiaca</name>
    <dbReference type="NCBI Taxonomy" id="2675850"/>
    <lineage>
        <taxon>Bacteria</taxon>
        <taxon>Bacillati</taxon>
        <taxon>Actinomycetota</taxon>
        <taxon>Actinomycetes</taxon>
        <taxon>Mycobacteriales</taxon>
        <taxon>Nocardiaceae</taxon>
        <taxon>Nocardia</taxon>
    </lineage>
</organism>
<dbReference type="SUPFAM" id="SSF52129">
    <property type="entry name" value="Caspase-like"/>
    <property type="match status" value="1"/>
</dbReference>